<dbReference type="Proteomes" id="UP000318801">
    <property type="component" value="Unassembled WGS sequence"/>
</dbReference>
<keyword evidence="3" id="KW-1185">Reference proteome</keyword>
<dbReference type="EMBL" id="VHLG01000012">
    <property type="protein sequence ID" value="TPW28574.1"/>
    <property type="molecule type" value="Genomic_DNA"/>
</dbReference>
<sequence length="192" mass="20985">MPAARMPEAADAETRPAQRDEHRALSRLYSRQSAVIRSRICVVPRALQAPADDSQIFALRKCGNDYGLARMGADLTDEPLRPDGTYVFAIKASDPNTILLGKTTLFDTAIAAPARGQTPGEDADLAVEGHTSITHGEDVVYAGTAWFSKGALKGWSNSSGHYQPQAENRMQALTKFNQLLLPKEKFIAHHIR</sequence>
<dbReference type="OrthoDB" id="8432644at2"/>
<name>A0A506U672_9HYPH</name>
<organism evidence="2 3">
    <name type="scientific">Martelella alba</name>
    <dbReference type="NCBI Taxonomy" id="2590451"/>
    <lineage>
        <taxon>Bacteria</taxon>
        <taxon>Pseudomonadati</taxon>
        <taxon>Pseudomonadota</taxon>
        <taxon>Alphaproteobacteria</taxon>
        <taxon>Hyphomicrobiales</taxon>
        <taxon>Aurantimonadaceae</taxon>
        <taxon>Martelella</taxon>
    </lineage>
</organism>
<gene>
    <name evidence="2" type="ORF">FJU08_17370</name>
</gene>
<evidence type="ECO:0000313" key="2">
    <source>
        <dbReference type="EMBL" id="TPW28574.1"/>
    </source>
</evidence>
<proteinExistence type="predicted"/>
<feature type="compositionally biased region" description="Basic and acidic residues" evidence="1">
    <location>
        <begin position="12"/>
        <end position="21"/>
    </location>
</feature>
<accession>A0A506U672</accession>
<feature type="region of interest" description="Disordered" evidence="1">
    <location>
        <begin position="1"/>
        <end position="21"/>
    </location>
</feature>
<evidence type="ECO:0000313" key="3">
    <source>
        <dbReference type="Proteomes" id="UP000318801"/>
    </source>
</evidence>
<dbReference type="AlphaFoldDB" id="A0A506U672"/>
<protein>
    <submittedName>
        <fullName evidence="2">Uncharacterized protein</fullName>
    </submittedName>
</protein>
<reference evidence="2 3" key="1">
    <citation type="submission" date="2019-06" db="EMBL/GenBank/DDBJ databases">
        <authorList>
            <person name="Li M."/>
        </authorList>
    </citation>
    <scope>NUCLEOTIDE SEQUENCE [LARGE SCALE GENOMIC DNA]</scope>
    <source>
        <strain evidence="2 3">BGMRC2036</strain>
    </source>
</reference>
<comment type="caution">
    <text evidence="2">The sequence shown here is derived from an EMBL/GenBank/DDBJ whole genome shotgun (WGS) entry which is preliminary data.</text>
</comment>
<evidence type="ECO:0000256" key="1">
    <source>
        <dbReference type="SAM" id="MobiDB-lite"/>
    </source>
</evidence>
<dbReference type="RefSeq" id="WP_141150292.1">
    <property type="nucleotide sequence ID" value="NZ_VHLG01000012.1"/>
</dbReference>